<evidence type="ECO:0000256" key="1">
    <source>
        <dbReference type="ARBA" id="ARBA00004496"/>
    </source>
</evidence>
<dbReference type="PANTHER" id="PTHR43450:SF1">
    <property type="entry name" value="ASPARTATE--TRNA LIGASE, CYTOPLASMIC"/>
    <property type="match status" value="1"/>
</dbReference>
<reference evidence="14 15" key="1">
    <citation type="submission" date="2022-07" db="EMBL/GenBank/DDBJ databases">
        <title>Genome-wide signatures of adaptation to extreme environments.</title>
        <authorList>
            <person name="Cho C.H."/>
            <person name="Yoon H.S."/>
        </authorList>
    </citation>
    <scope>NUCLEOTIDE SEQUENCE [LARGE SCALE GENOMIC DNA]</scope>
    <source>
        <strain evidence="14 15">DBV 063 E5</strain>
    </source>
</reference>
<evidence type="ECO:0000256" key="10">
    <source>
        <dbReference type="ARBA" id="ARBA00033155"/>
    </source>
</evidence>
<dbReference type="GO" id="GO:0004815">
    <property type="term" value="F:aspartate-tRNA ligase activity"/>
    <property type="evidence" value="ECO:0007669"/>
    <property type="project" value="UniProtKB-EC"/>
</dbReference>
<dbReference type="PROSITE" id="PS50862">
    <property type="entry name" value="AA_TRNA_LIGASE_II"/>
    <property type="match status" value="1"/>
</dbReference>
<evidence type="ECO:0000313" key="14">
    <source>
        <dbReference type="EMBL" id="KAK4536758.1"/>
    </source>
</evidence>
<dbReference type="SUPFAM" id="SSF55681">
    <property type="entry name" value="Class II aaRS and biotin synthetases"/>
    <property type="match status" value="1"/>
</dbReference>
<dbReference type="InterPro" id="IPR004523">
    <property type="entry name" value="Asp-tRNA_synthase_2"/>
</dbReference>
<evidence type="ECO:0000256" key="6">
    <source>
        <dbReference type="ARBA" id="ARBA00022741"/>
    </source>
</evidence>
<evidence type="ECO:0000256" key="7">
    <source>
        <dbReference type="ARBA" id="ARBA00022840"/>
    </source>
</evidence>
<dbReference type="InterPro" id="IPR045864">
    <property type="entry name" value="aa-tRNA-synth_II/BPL/LPL"/>
</dbReference>
<keyword evidence="15" id="KW-1185">Reference proteome</keyword>
<keyword evidence="7" id="KW-0067">ATP-binding</keyword>
<comment type="subcellular location">
    <subcellularLocation>
        <location evidence="1">Cytoplasm</location>
    </subcellularLocation>
</comment>
<accession>A0AAV9IWT4</accession>
<keyword evidence="9" id="KW-0030">Aminoacyl-tRNA synthetase</keyword>
<feature type="region of interest" description="Disordered" evidence="12">
    <location>
        <begin position="1"/>
        <end position="48"/>
    </location>
</feature>
<dbReference type="Proteomes" id="UP001301350">
    <property type="component" value="Unassembled WGS sequence"/>
</dbReference>
<evidence type="ECO:0000256" key="5">
    <source>
        <dbReference type="ARBA" id="ARBA00022598"/>
    </source>
</evidence>
<dbReference type="Pfam" id="PF01336">
    <property type="entry name" value="tRNA_anti-codon"/>
    <property type="match status" value="1"/>
</dbReference>
<dbReference type="GO" id="GO:0005829">
    <property type="term" value="C:cytosol"/>
    <property type="evidence" value="ECO:0007669"/>
    <property type="project" value="TreeGrafter"/>
</dbReference>
<dbReference type="HAMAP" id="MF_02075">
    <property type="entry name" value="Asp_tRNA_synth_type2"/>
    <property type="match status" value="1"/>
</dbReference>
<dbReference type="EC" id="6.1.1.12" evidence="3"/>
<dbReference type="GO" id="GO:0003723">
    <property type="term" value="F:RNA binding"/>
    <property type="evidence" value="ECO:0007669"/>
    <property type="project" value="TreeGrafter"/>
</dbReference>
<dbReference type="AlphaFoldDB" id="A0AAV9IWT4"/>
<dbReference type="GO" id="GO:0017101">
    <property type="term" value="C:aminoacyl-tRNA synthetase multienzyme complex"/>
    <property type="evidence" value="ECO:0007669"/>
    <property type="project" value="TreeGrafter"/>
</dbReference>
<dbReference type="PRINTS" id="PR01042">
    <property type="entry name" value="TRNASYNTHASP"/>
</dbReference>
<keyword evidence="8" id="KW-0648">Protein biosynthesis</keyword>
<evidence type="ECO:0000313" key="15">
    <source>
        <dbReference type="Proteomes" id="UP001301350"/>
    </source>
</evidence>
<keyword evidence="6" id="KW-0547">Nucleotide-binding</keyword>
<gene>
    <name evidence="14" type="ORF">CDCA_CDCA09G2783</name>
</gene>
<evidence type="ECO:0000256" key="2">
    <source>
        <dbReference type="ARBA" id="ARBA00005312"/>
    </source>
</evidence>
<evidence type="ECO:0000259" key="13">
    <source>
        <dbReference type="PROSITE" id="PS50862"/>
    </source>
</evidence>
<dbReference type="GO" id="GO:0005524">
    <property type="term" value="F:ATP binding"/>
    <property type="evidence" value="ECO:0007669"/>
    <property type="project" value="UniProtKB-KW"/>
</dbReference>
<name>A0AAV9IWT4_CYACA</name>
<organism evidence="14 15">
    <name type="scientific">Cyanidium caldarium</name>
    <name type="common">Red alga</name>
    <dbReference type="NCBI Taxonomy" id="2771"/>
    <lineage>
        <taxon>Eukaryota</taxon>
        <taxon>Rhodophyta</taxon>
        <taxon>Bangiophyceae</taxon>
        <taxon>Cyanidiales</taxon>
        <taxon>Cyanidiaceae</taxon>
        <taxon>Cyanidium</taxon>
    </lineage>
</organism>
<dbReference type="Gene3D" id="2.40.50.140">
    <property type="entry name" value="Nucleic acid-binding proteins"/>
    <property type="match status" value="1"/>
</dbReference>
<dbReference type="CDD" id="cd04320">
    <property type="entry name" value="AspRS_cyto_N"/>
    <property type="match status" value="1"/>
</dbReference>
<dbReference type="InterPro" id="IPR004365">
    <property type="entry name" value="NA-bd_OB_tRNA"/>
</dbReference>
<dbReference type="NCBIfam" id="NF003483">
    <property type="entry name" value="PRK05159.1"/>
    <property type="match status" value="1"/>
</dbReference>
<feature type="domain" description="Aminoacyl-transfer RNA synthetases class-II family profile" evidence="13">
    <location>
        <begin position="272"/>
        <end position="580"/>
    </location>
</feature>
<dbReference type="InterPro" id="IPR006195">
    <property type="entry name" value="aa-tRNA-synth_II"/>
</dbReference>
<protein>
    <recommendedName>
        <fullName evidence="3">aspartate--tRNA ligase</fullName>
        <ecNumber evidence="3">6.1.1.12</ecNumber>
    </recommendedName>
    <alternativeName>
        <fullName evidence="10">Aspartyl-tRNA synthetase</fullName>
    </alternativeName>
</protein>
<dbReference type="FunFam" id="3.30.930.10:FF:000013">
    <property type="entry name" value="Aspartate--tRNA ligase, cytoplasmic"/>
    <property type="match status" value="1"/>
</dbReference>
<dbReference type="InterPro" id="IPR002312">
    <property type="entry name" value="Asp/Asn-tRNA-synth_IIb"/>
</dbReference>
<dbReference type="SUPFAM" id="SSF50249">
    <property type="entry name" value="Nucleic acid-binding proteins"/>
    <property type="match status" value="1"/>
</dbReference>
<comment type="similarity">
    <text evidence="2">Belongs to the class-II aminoacyl-tRNA synthetase family. Type 2 subfamily.</text>
</comment>
<dbReference type="GO" id="GO:0006422">
    <property type="term" value="P:aspartyl-tRNA aminoacylation"/>
    <property type="evidence" value="ECO:0007669"/>
    <property type="project" value="InterPro"/>
</dbReference>
<evidence type="ECO:0000256" key="9">
    <source>
        <dbReference type="ARBA" id="ARBA00023146"/>
    </source>
</evidence>
<comment type="catalytic activity">
    <reaction evidence="11">
        <text>tRNA(Asp) + L-aspartate + ATP = L-aspartyl-tRNA(Asp) + AMP + diphosphate</text>
        <dbReference type="Rhea" id="RHEA:19649"/>
        <dbReference type="Rhea" id="RHEA-COMP:9660"/>
        <dbReference type="Rhea" id="RHEA-COMP:9678"/>
        <dbReference type="ChEBI" id="CHEBI:29991"/>
        <dbReference type="ChEBI" id="CHEBI:30616"/>
        <dbReference type="ChEBI" id="CHEBI:33019"/>
        <dbReference type="ChEBI" id="CHEBI:78442"/>
        <dbReference type="ChEBI" id="CHEBI:78516"/>
        <dbReference type="ChEBI" id="CHEBI:456215"/>
        <dbReference type="EC" id="6.1.1.12"/>
    </reaction>
</comment>
<comment type="caution">
    <text evidence="14">The sequence shown here is derived from an EMBL/GenBank/DDBJ whole genome shotgun (WGS) entry which is preliminary data.</text>
</comment>
<dbReference type="Pfam" id="PF00152">
    <property type="entry name" value="tRNA-synt_2"/>
    <property type="match status" value="1"/>
</dbReference>
<evidence type="ECO:0000256" key="11">
    <source>
        <dbReference type="ARBA" id="ARBA00047904"/>
    </source>
</evidence>
<evidence type="ECO:0000256" key="8">
    <source>
        <dbReference type="ARBA" id="ARBA00022917"/>
    </source>
</evidence>
<proteinExistence type="inferred from homology"/>
<evidence type="ECO:0000256" key="12">
    <source>
        <dbReference type="SAM" id="MobiDB-lite"/>
    </source>
</evidence>
<dbReference type="PANTHER" id="PTHR43450">
    <property type="entry name" value="ASPARTYL-TRNA SYNTHETASE"/>
    <property type="match status" value="1"/>
</dbReference>
<dbReference type="InterPro" id="IPR004364">
    <property type="entry name" value="Aa-tRNA-synt_II"/>
</dbReference>
<evidence type="ECO:0000256" key="3">
    <source>
        <dbReference type="ARBA" id="ARBA00012841"/>
    </source>
</evidence>
<keyword evidence="4" id="KW-0963">Cytoplasm</keyword>
<feature type="compositionally biased region" description="Basic and acidic residues" evidence="12">
    <location>
        <begin position="13"/>
        <end position="48"/>
    </location>
</feature>
<dbReference type="Gene3D" id="3.30.930.10">
    <property type="entry name" value="Bira Bifunctional Protein, Domain 2"/>
    <property type="match status" value="1"/>
</dbReference>
<dbReference type="CDD" id="cd00776">
    <property type="entry name" value="AsxRS_core"/>
    <property type="match status" value="1"/>
</dbReference>
<dbReference type="EMBL" id="JANCYW010000009">
    <property type="protein sequence ID" value="KAK4536758.1"/>
    <property type="molecule type" value="Genomic_DNA"/>
</dbReference>
<dbReference type="InterPro" id="IPR012340">
    <property type="entry name" value="NA-bd_OB-fold"/>
</dbReference>
<dbReference type="NCBIfam" id="TIGR00458">
    <property type="entry name" value="aspS_nondisc"/>
    <property type="match status" value="1"/>
</dbReference>
<evidence type="ECO:0000256" key="4">
    <source>
        <dbReference type="ARBA" id="ARBA00022490"/>
    </source>
</evidence>
<sequence>MATEEELARSIQHKLEHRVPRSEWTEEERQWHKEEKKRAKEAEKAAKAARAADEEATAAATGNVQALAMNVASLRVDDSEGRFGRYELGALAGAGATAAGTSRRWMSLADLAAHRLPESLNVESVWVRGRVQAVRAQGSKMAFVVLREGYATLQVVCTAAPAGASADADAACAVPVPREMVRWVTRSGELSAESIVDVCGRLQPAAVKSCSIADREMVAERMYVVSRAAPVLPFELEDAARPRDDPGAHVHRDTRLDHRVLDLRVPAHQAIMRIQAGVCQLFRECLSSPAMGFTEIHTPKIIGGVSEGGTEVFRLKYFEHDACLAQSPQLYKQMAVCGDMRRVFEIGPVFRAENSNTYRHLAEFVGLDVEMEIREHYHEVMQVLDAVFRYVFQGLEKRYAAELECIQRQYPFVPLRYHRERSVRLTHAEAVQLLHEHGHEMGELDDFSSELEKALGEIVAQRYHTDFYIVDRFPASCRPFYTMPAPDDARYTNSFDVFMRGEEMVSGAQRIHDLAVLEQRAAAKGIDVITLADYLEAFRYGAPPHGGAGIGLERVVMLYLNLGNVRECSLFPRERKRLHP</sequence>
<keyword evidence="5" id="KW-0436">Ligase</keyword>